<dbReference type="EMBL" id="SBIJ01000003">
    <property type="protein sequence ID" value="TNH44820.1"/>
    <property type="molecule type" value="Genomic_DNA"/>
</dbReference>
<feature type="transmembrane region" description="Helical" evidence="7">
    <location>
        <begin position="232"/>
        <end position="256"/>
    </location>
</feature>
<dbReference type="InterPro" id="IPR048279">
    <property type="entry name" value="MdtK-like"/>
</dbReference>
<name>A0A5C4RLB1_PHOLU</name>
<evidence type="ECO:0000256" key="6">
    <source>
        <dbReference type="ARBA" id="ARBA00023136"/>
    </source>
</evidence>
<evidence type="ECO:0008006" key="10">
    <source>
        <dbReference type="Google" id="ProtNLM"/>
    </source>
</evidence>
<comment type="caution">
    <text evidence="8">The sequence shown here is derived from an EMBL/GenBank/DDBJ whole genome shotgun (WGS) entry which is preliminary data.</text>
</comment>
<feature type="transmembrane region" description="Helical" evidence="7">
    <location>
        <begin position="205"/>
        <end position="226"/>
    </location>
</feature>
<gene>
    <name evidence="8" type="ORF">EP164_03120</name>
</gene>
<feature type="transmembrane region" description="Helical" evidence="7">
    <location>
        <begin position="460"/>
        <end position="481"/>
    </location>
</feature>
<comment type="subcellular location">
    <subcellularLocation>
        <location evidence="1">Cell inner membrane</location>
        <topology evidence="1">Multi-pass membrane protein</topology>
    </subcellularLocation>
</comment>
<feature type="transmembrane region" description="Helical" evidence="7">
    <location>
        <begin position="277"/>
        <end position="303"/>
    </location>
</feature>
<dbReference type="Pfam" id="PF01554">
    <property type="entry name" value="MatE"/>
    <property type="match status" value="2"/>
</dbReference>
<dbReference type="GO" id="GO:0042910">
    <property type="term" value="F:xenobiotic transmembrane transporter activity"/>
    <property type="evidence" value="ECO:0007669"/>
    <property type="project" value="InterPro"/>
</dbReference>
<keyword evidence="4 7" id="KW-0812">Transmembrane</keyword>
<proteinExistence type="predicted"/>
<dbReference type="InterPro" id="IPR051327">
    <property type="entry name" value="MATE_MepA_subfamily"/>
</dbReference>
<dbReference type="PANTHER" id="PTHR43823">
    <property type="entry name" value="SPORULATION PROTEIN YKVU"/>
    <property type="match status" value="1"/>
</dbReference>
<evidence type="ECO:0000256" key="5">
    <source>
        <dbReference type="ARBA" id="ARBA00022989"/>
    </source>
</evidence>
<accession>A0A5C4RLB1</accession>
<keyword evidence="6 7" id="KW-0472">Membrane</keyword>
<evidence type="ECO:0000313" key="9">
    <source>
        <dbReference type="Proteomes" id="UP000307592"/>
    </source>
</evidence>
<dbReference type="GO" id="GO:0005886">
    <property type="term" value="C:plasma membrane"/>
    <property type="evidence" value="ECO:0007669"/>
    <property type="project" value="UniProtKB-SubCell"/>
</dbReference>
<evidence type="ECO:0000256" key="4">
    <source>
        <dbReference type="ARBA" id="ARBA00022692"/>
    </source>
</evidence>
<dbReference type="InterPro" id="IPR002528">
    <property type="entry name" value="MATE_fam"/>
</dbReference>
<dbReference type="PANTHER" id="PTHR43823:SF3">
    <property type="entry name" value="MULTIDRUG EXPORT PROTEIN MEPA"/>
    <property type="match status" value="1"/>
</dbReference>
<dbReference type="Proteomes" id="UP000307592">
    <property type="component" value="Unassembled WGS sequence"/>
</dbReference>
<evidence type="ECO:0000313" key="8">
    <source>
        <dbReference type="EMBL" id="TNH44820.1"/>
    </source>
</evidence>
<dbReference type="GO" id="GO:0015297">
    <property type="term" value="F:antiporter activity"/>
    <property type="evidence" value="ECO:0007669"/>
    <property type="project" value="InterPro"/>
</dbReference>
<keyword evidence="2" id="KW-0813">Transport</keyword>
<feature type="transmembrane region" description="Helical" evidence="7">
    <location>
        <begin position="134"/>
        <end position="156"/>
    </location>
</feature>
<protein>
    <recommendedName>
        <fullName evidence="10">MATE family efflux transporter</fullName>
    </recommendedName>
</protein>
<keyword evidence="5 7" id="KW-1133">Transmembrane helix</keyword>
<dbReference type="AlphaFoldDB" id="A0A5C4RLB1"/>
<feature type="transmembrane region" description="Helical" evidence="7">
    <location>
        <begin position="359"/>
        <end position="378"/>
    </location>
</feature>
<feature type="transmembrane region" description="Helical" evidence="7">
    <location>
        <begin position="315"/>
        <end position="339"/>
    </location>
</feature>
<feature type="transmembrane region" description="Helical" evidence="7">
    <location>
        <begin position="433"/>
        <end position="454"/>
    </location>
</feature>
<evidence type="ECO:0000256" key="7">
    <source>
        <dbReference type="SAM" id="Phobius"/>
    </source>
</evidence>
<evidence type="ECO:0000256" key="3">
    <source>
        <dbReference type="ARBA" id="ARBA00022475"/>
    </source>
</evidence>
<evidence type="ECO:0000256" key="2">
    <source>
        <dbReference type="ARBA" id="ARBA00022448"/>
    </source>
</evidence>
<feature type="transmembrane region" description="Helical" evidence="7">
    <location>
        <begin position="95"/>
        <end position="122"/>
    </location>
</feature>
<feature type="transmembrane region" description="Helical" evidence="7">
    <location>
        <begin position="398"/>
        <end position="421"/>
    </location>
</feature>
<sequence>MIFAGRALVMRALSLSWQISLALLYSSTEFKNINFVLEMSLKNTDFMANDSVAFAYLKLSIPVFFGMSIQGLYGIIDAIFITKYIGKDAMAGFSIFFPILLLVGAVGVMLGTGAAVLVARFLGANKISLANRIAIQAIFMGGVWAICFSVLFLTWAREILLFLGATESIVNYAVDFATPLVLCLPIIVIATIFGDLLRAEGKTNAMFAIMLCASILNVAFDFIFIVVFEMGIFGAAIATVLANTLALICAVLLFYSDHTRLTLSLTYFGIGVKECKDIVLIGLPTLIGNLSYGILIFTINYLIKASEAENAGDMISAFGLVFRVLSFVVLPLIAMMSALQTLSSYNFGAEKYNRCIKSLKVALLYASFYSISMTLLVITLPEQLYGLFTDDKNLLLEIFNISFFIFLGLFFLGGLLVFIGFLQSVKKEKYSMLLVFLKLFLQVSLTFSLSFLFGVGCFPLILFSVDLLVFVLAVVLSLIALGNLVSKPANVQVCQVI</sequence>
<evidence type="ECO:0000256" key="1">
    <source>
        <dbReference type="ARBA" id="ARBA00004429"/>
    </source>
</evidence>
<reference evidence="8 9" key="1">
    <citation type="submission" date="2019-01" db="EMBL/GenBank/DDBJ databases">
        <title>Draft genome assembly of Photorhabdus luminescens subsp. sonorensis Caborca.</title>
        <authorList>
            <person name="Duong D.A."/>
            <person name="Espinosa-Artiles P."/>
            <person name="Orozco R.A."/>
            <person name="Molnar I."/>
            <person name="Stock P."/>
        </authorList>
    </citation>
    <scope>NUCLEOTIDE SEQUENCE [LARGE SCALE GENOMIC DNA]</scope>
    <source>
        <strain evidence="8 9">Caborca</strain>
    </source>
</reference>
<organism evidence="8 9">
    <name type="scientific">Photorhabdus luminescens subsp. sonorensis</name>
    <dbReference type="NCBI Taxonomy" id="1173677"/>
    <lineage>
        <taxon>Bacteria</taxon>
        <taxon>Pseudomonadati</taxon>
        <taxon>Pseudomonadota</taxon>
        <taxon>Gammaproteobacteria</taxon>
        <taxon>Enterobacterales</taxon>
        <taxon>Morganellaceae</taxon>
        <taxon>Photorhabdus</taxon>
    </lineage>
</organism>
<feature type="transmembrane region" description="Helical" evidence="7">
    <location>
        <begin position="176"/>
        <end position="193"/>
    </location>
</feature>
<keyword evidence="3" id="KW-1003">Cell membrane</keyword>
<dbReference type="PIRSF" id="PIRSF006603">
    <property type="entry name" value="DinF"/>
    <property type="match status" value="1"/>
</dbReference>